<organism evidence="2 3">
    <name type="scientific">Angiostrongylus cantonensis</name>
    <name type="common">Rat lungworm</name>
    <dbReference type="NCBI Taxonomy" id="6313"/>
    <lineage>
        <taxon>Eukaryota</taxon>
        <taxon>Metazoa</taxon>
        <taxon>Ecdysozoa</taxon>
        <taxon>Nematoda</taxon>
        <taxon>Chromadorea</taxon>
        <taxon>Rhabditida</taxon>
        <taxon>Rhabditina</taxon>
        <taxon>Rhabditomorpha</taxon>
        <taxon>Strongyloidea</taxon>
        <taxon>Metastrongylidae</taxon>
        <taxon>Angiostrongylus</taxon>
    </lineage>
</organism>
<keyword evidence="2" id="KW-1185">Reference proteome</keyword>
<evidence type="ECO:0000313" key="3">
    <source>
        <dbReference type="WBParaSite" id="ACAC_0000279901-mRNA-1"/>
    </source>
</evidence>
<proteinExistence type="predicted"/>
<dbReference type="STRING" id="6313.A0A0K0CYQ5"/>
<protein>
    <submittedName>
        <fullName evidence="3">Peptidase_M13_N domain-containing protein</fullName>
    </submittedName>
</protein>
<reference evidence="2" key="1">
    <citation type="submission" date="2012-09" db="EMBL/GenBank/DDBJ databases">
        <authorList>
            <person name="Martin A.A."/>
        </authorList>
    </citation>
    <scope>NUCLEOTIDE SEQUENCE</scope>
</reference>
<reference evidence="3" key="2">
    <citation type="submission" date="2017-02" db="UniProtKB">
        <authorList>
            <consortium name="WormBaseParasite"/>
        </authorList>
    </citation>
    <scope>IDENTIFICATION</scope>
</reference>
<evidence type="ECO:0000313" key="2">
    <source>
        <dbReference type="Proteomes" id="UP000035642"/>
    </source>
</evidence>
<dbReference type="AlphaFoldDB" id="A0A0K0CYQ5"/>
<dbReference type="WBParaSite" id="ACAC_0000279901-mRNA-1">
    <property type="protein sequence ID" value="ACAC_0000279901-mRNA-1"/>
    <property type="gene ID" value="ACAC_0000279901"/>
</dbReference>
<keyword evidence="1" id="KW-0732">Signal</keyword>
<evidence type="ECO:0000256" key="1">
    <source>
        <dbReference type="SAM" id="SignalP"/>
    </source>
</evidence>
<sequence>MKSLMPSLLFTLISFITVTGYKIGAVLREREDAHIAAAIQYTVDWLNRRGIYGEIEYLIDYLVDVDHYAALKKVERYFAEEKFLFPDSFGDLSRAFTDSNHWSSPYQKDGQMWWRHRISDDENFPVGPLAI</sequence>
<dbReference type="Proteomes" id="UP000035642">
    <property type="component" value="Unassembled WGS sequence"/>
</dbReference>
<feature type="chain" id="PRO_5005326300" evidence="1">
    <location>
        <begin position="21"/>
        <end position="131"/>
    </location>
</feature>
<feature type="signal peptide" evidence="1">
    <location>
        <begin position="1"/>
        <end position="20"/>
    </location>
</feature>
<accession>A0A0K0CYQ5</accession>
<name>A0A0K0CYQ5_ANGCA</name>